<dbReference type="Pfam" id="PF00753">
    <property type="entry name" value="Lactamase_B"/>
    <property type="match status" value="1"/>
</dbReference>
<dbReference type="InterPro" id="IPR036866">
    <property type="entry name" value="RibonucZ/Hydroxyglut_hydro"/>
</dbReference>
<evidence type="ECO:0000313" key="7">
    <source>
        <dbReference type="Proteomes" id="UP001387110"/>
    </source>
</evidence>
<protein>
    <submittedName>
        <fullName evidence="2">MBL fold metallo-hydrolase</fullName>
    </submittedName>
    <submittedName>
        <fullName evidence="3">Metallo-beta-lactamase</fullName>
    </submittedName>
</protein>
<dbReference type="PANTHER" id="PTHR42951">
    <property type="entry name" value="METALLO-BETA-LACTAMASE DOMAIN-CONTAINING"/>
    <property type="match status" value="1"/>
</dbReference>
<dbReference type="Gene3D" id="3.60.15.10">
    <property type="entry name" value="Ribonuclease Z/Hydroxyacylglutathione hydrolase-like"/>
    <property type="match status" value="1"/>
</dbReference>
<dbReference type="RefSeq" id="WP_058264625.1">
    <property type="nucleotide sequence ID" value="NZ_FMYN01000001.1"/>
</dbReference>
<reference evidence="2 5" key="1">
    <citation type="journal article" date="2015" name="Int. J. Syst. Evol. Microbiol.">
        <title>Exiguobacterium enclense sp. nov., isolated from sediment.</title>
        <authorList>
            <person name="Dastager S.G."/>
            <person name="Mawlankar R."/>
            <person name="Sonalkar V.V."/>
            <person name="Thorat M.N."/>
            <person name="Mual P."/>
            <person name="Verma A."/>
            <person name="Krishnamurthi S."/>
            <person name="Tang S.K."/>
            <person name="Li W.J."/>
        </authorList>
    </citation>
    <scope>NUCLEOTIDE SEQUENCE [LARGE SCALE GENOMIC DNA]</scope>
    <source>
        <strain evidence="2 5">NIO-1109</strain>
    </source>
</reference>
<dbReference type="EMBL" id="LDQV01000042">
    <property type="protein sequence ID" value="KTR25283.1"/>
    <property type="molecule type" value="Genomic_DNA"/>
</dbReference>
<feature type="domain" description="Metallo-beta-lactamase" evidence="1">
    <location>
        <begin position="20"/>
        <end position="211"/>
    </location>
</feature>
<dbReference type="PANTHER" id="PTHR42951:SF9">
    <property type="entry name" value="METAL-DEPENDENT HYDROLASE"/>
    <property type="match status" value="1"/>
</dbReference>
<dbReference type="OrthoDB" id="9802248at2"/>
<evidence type="ECO:0000259" key="1">
    <source>
        <dbReference type="SMART" id="SM00849"/>
    </source>
</evidence>
<dbReference type="SMART" id="SM00849">
    <property type="entry name" value="Lactamase_B"/>
    <property type="match status" value="1"/>
</dbReference>
<evidence type="ECO:0000313" key="3">
    <source>
        <dbReference type="EMBL" id="KTR25283.1"/>
    </source>
</evidence>
<dbReference type="GO" id="GO:0016787">
    <property type="term" value="F:hydrolase activity"/>
    <property type="evidence" value="ECO:0007669"/>
    <property type="project" value="UniProtKB-KW"/>
</dbReference>
<evidence type="ECO:0000313" key="4">
    <source>
        <dbReference type="EMBL" id="MEI4461985.1"/>
    </source>
</evidence>
<dbReference type="CDD" id="cd07721">
    <property type="entry name" value="yflN-like_MBL-fold"/>
    <property type="match status" value="1"/>
</dbReference>
<proteinExistence type="predicted"/>
<name>A0A0V8GIE8_9BACL</name>
<dbReference type="EMBL" id="LNQL01000001">
    <property type="protein sequence ID" value="KSU50025.1"/>
    <property type="molecule type" value="Genomic_DNA"/>
</dbReference>
<accession>A0A0V8GIE8</accession>
<evidence type="ECO:0000313" key="6">
    <source>
        <dbReference type="Proteomes" id="UP000072605"/>
    </source>
</evidence>
<sequence>MRVTTIERLHQLQTTPSFFPVNCYLFEEADSLTLIDAGLGINAKALYHYIRKQEKPLGAIILTHAHADHVGSLDFLANAFPLAQVCISYRDAALLSGDETLREGETTPLKGGIPKNIKTRPDRLLESGQQVGSLSVIASPGHTPGSISLWHEGSRTLIAGDAFQTQGGLAVSGDVRWQFPFPALATWDPDVALRSADQLTELSPDILAVGHGPLFLGPSYEMRQAVDRFTQVLQTKKSSPFKSHT</sequence>
<dbReference type="Proteomes" id="UP000053797">
    <property type="component" value="Unassembled WGS sequence"/>
</dbReference>
<dbReference type="AlphaFoldDB" id="A0A0V8GIE8"/>
<keyword evidence="7" id="KW-1185">Reference proteome</keyword>
<reference evidence="3 6" key="2">
    <citation type="journal article" date="2016" name="Front. Microbiol.">
        <title>Genomic Resource of Rice Seed Associated Bacteria.</title>
        <authorList>
            <person name="Midha S."/>
            <person name="Bansal K."/>
            <person name="Sharma S."/>
            <person name="Kumar N."/>
            <person name="Patil P.P."/>
            <person name="Chaudhry V."/>
            <person name="Patil P.B."/>
        </authorList>
    </citation>
    <scope>NUCLEOTIDE SEQUENCE [LARGE SCALE GENOMIC DNA]</scope>
    <source>
        <strain evidence="3 6">RSA11</strain>
    </source>
</reference>
<dbReference type="EMBL" id="JBAWKY010000001">
    <property type="protein sequence ID" value="MEI4461985.1"/>
    <property type="molecule type" value="Genomic_DNA"/>
</dbReference>
<dbReference type="Proteomes" id="UP001387110">
    <property type="component" value="Unassembled WGS sequence"/>
</dbReference>
<keyword evidence="2" id="KW-0378">Hydrolase</keyword>
<comment type="caution">
    <text evidence="2">The sequence shown here is derived from an EMBL/GenBank/DDBJ whole genome shotgun (WGS) entry which is preliminary data.</text>
</comment>
<dbReference type="InterPro" id="IPR001279">
    <property type="entry name" value="Metallo-B-lactamas"/>
</dbReference>
<evidence type="ECO:0000313" key="5">
    <source>
        <dbReference type="Proteomes" id="UP000053797"/>
    </source>
</evidence>
<dbReference type="InterPro" id="IPR050855">
    <property type="entry name" value="NDM-1-like"/>
</dbReference>
<dbReference type="Proteomes" id="UP000072605">
    <property type="component" value="Unassembled WGS sequence"/>
</dbReference>
<dbReference type="SUPFAM" id="SSF56281">
    <property type="entry name" value="Metallo-hydrolase/oxidoreductase"/>
    <property type="match status" value="1"/>
</dbReference>
<gene>
    <name evidence="2" type="ORF">AS033_01245</name>
    <name evidence="3" type="ORF">RSA11_15850</name>
    <name evidence="4" type="ORF">SZL87_06020</name>
</gene>
<reference evidence="4 7" key="3">
    <citation type="submission" date="2023-12" db="EMBL/GenBank/DDBJ databases">
        <authorList>
            <person name="Easwaran N."/>
            <person name="Lazarus H.P.S."/>
        </authorList>
    </citation>
    <scope>NUCLEOTIDE SEQUENCE [LARGE SCALE GENOMIC DNA]</scope>
    <source>
        <strain evidence="4 7">VIT-2023</strain>
    </source>
</reference>
<evidence type="ECO:0000313" key="2">
    <source>
        <dbReference type="EMBL" id="KSU50025.1"/>
    </source>
</evidence>
<organism evidence="2 5">
    <name type="scientific">Exiguobacterium indicum</name>
    <dbReference type="NCBI Taxonomy" id="296995"/>
    <lineage>
        <taxon>Bacteria</taxon>
        <taxon>Bacillati</taxon>
        <taxon>Bacillota</taxon>
        <taxon>Bacilli</taxon>
        <taxon>Bacillales</taxon>
        <taxon>Bacillales Family XII. Incertae Sedis</taxon>
        <taxon>Exiguobacterium</taxon>
    </lineage>
</organism>